<keyword evidence="2" id="KW-1185">Reference proteome</keyword>
<dbReference type="RefSeq" id="WP_274162816.1">
    <property type="nucleotide sequence ID" value="NZ_JAJUBC010000002.1"/>
</dbReference>
<dbReference type="Pfam" id="PF11659">
    <property type="entry name" value="DUF3261"/>
    <property type="match status" value="1"/>
</dbReference>
<evidence type="ECO:0000313" key="2">
    <source>
        <dbReference type="Proteomes" id="UP001149400"/>
    </source>
</evidence>
<evidence type="ECO:0000313" key="1">
    <source>
        <dbReference type="EMBL" id="MDD1791878.1"/>
    </source>
</evidence>
<reference evidence="1" key="1">
    <citation type="submission" date="2021-12" db="EMBL/GenBank/DDBJ databases">
        <title>Enterovibrio ZSDZ35 sp. nov. and Enterovibrio ZSDZ42 sp. nov., isolated from coastal seawater in Qingdao.</title>
        <authorList>
            <person name="Zhang P."/>
        </authorList>
    </citation>
    <scope>NUCLEOTIDE SEQUENCE</scope>
    <source>
        <strain evidence="1">ZSDZ42</strain>
    </source>
</reference>
<sequence length="193" mass="21413">MKKIHILVGIIMLFGFTGCTSVPRGNQVNIAPNTTVTLPSPASFGATTSVSQLITANWNGETHTLPVQLQISENSVVLVGFSSWGTRILTLSYSENEIEEDTLAGLNAVLPDGRQVLLNIMLTLWPIESWIPHLSPIGWQLIERDDNRVLFNANGETIAEIKYDEPLLAGKIPDTIRFEQLRQDYQITINTLK</sequence>
<comment type="caution">
    <text evidence="1">The sequence shown here is derived from an EMBL/GenBank/DDBJ whole genome shotgun (WGS) entry which is preliminary data.</text>
</comment>
<dbReference type="PROSITE" id="PS51257">
    <property type="entry name" value="PROKAR_LIPOPROTEIN"/>
    <property type="match status" value="1"/>
</dbReference>
<name>A0ABT5QV47_9GAMM</name>
<proteinExistence type="predicted"/>
<dbReference type="InterPro" id="IPR021675">
    <property type="entry name" value="DUF3261"/>
</dbReference>
<dbReference type="Proteomes" id="UP001149400">
    <property type="component" value="Unassembled WGS sequence"/>
</dbReference>
<organism evidence="1 2">
    <name type="scientific">Enterovibrio gelatinilyticus</name>
    <dbReference type="NCBI Taxonomy" id="2899819"/>
    <lineage>
        <taxon>Bacteria</taxon>
        <taxon>Pseudomonadati</taxon>
        <taxon>Pseudomonadota</taxon>
        <taxon>Gammaproteobacteria</taxon>
        <taxon>Vibrionales</taxon>
        <taxon>Vibrionaceae</taxon>
        <taxon>Enterovibrio</taxon>
    </lineage>
</organism>
<protein>
    <submittedName>
        <fullName evidence="1">DUF3261 domain-containing protein</fullName>
    </submittedName>
</protein>
<accession>A0ABT5QV47</accession>
<gene>
    <name evidence="1" type="ORF">LRP50_01905</name>
</gene>
<dbReference type="EMBL" id="JAJUBC010000002">
    <property type="protein sequence ID" value="MDD1791878.1"/>
    <property type="molecule type" value="Genomic_DNA"/>
</dbReference>